<dbReference type="InterPro" id="IPR011009">
    <property type="entry name" value="Kinase-like_dom_sf"/>
</dbReference>
<dbReference type="EMBL" id="ML977334">
    <property type="protein sequence ID" value="KAF2111530.1"/>
    <property type="molecule type" value="Genomic_DNA"/>
</dbReference>
<evidence type="ECO:0000256" key="6">
    <source>
        <dbReference type="ARBA" id="ARBA00022840"/>
    </source>
</evidence>
<feature type="region of interest" description="Disordered" evidence="7">
    <location>
        <begin position="417"/>
        <end position="437"/>
    </location>
</feature>
<keyword evidence="2" id="KW-0723">Serine/threonine-protein kinase</keyword>
<accession>A0A6A5YWR7</accession>
<dbReference type="PANTHER" id="PTHR11042:SF160">
    <property type="entry name" value="EUKARYOTIC TRANSLATION INITIATION FACTOR 2-ALPHA KINASE 1"/>
    <property type="match status" value="1"/>
</dbReference>
<reference evidence="9" key="1">
    <citation type="journal article" date="2020" name="Stud. Mycol.">
        <title>101 Dothideomycetes genomes: a test case for predicting lifestyles and emergence of pathogens.</title>
        <authorList>
            <person name="Haridas S."/>
            <person name="Albert R."/>
            <person name="Binder M."/>
            <person name="Bloem J."/>
            <person name="Labutti K."/>
            <person name="Salamov A."/>
            <person name="Andreopoulos B."/>
            <person name="Baker S."/>
            <person name="Barry K."/>
            <person name="Bills G."/>
            <person name="Bluhm B."/>
            <person name="Cannon C."/>
            <person name="Castanera R."/>
            <person name="Culley D."/>
            <person name="Daum C."/>
            <person name="Ezra D."/>
            <person name="Gonzalez J."/>
            <person name="Henrissat B."/>
            <person name="Kuo A."/>
            <person name="Liang C."/>
            <person name="Lipzen A."/>
            <person name="Lutzoni F."/>
            <person name="Magnuson J."/>
            <person name="Mondo S."/>
            <person name="Nolan M."/>
            <person name="Ohm R."/>
            <person name="Pangilinan J."/>
            <person name="Park H.-J."/>
            <person name="Ramirez L."/>
            <person name="Alfaro M."/>
            <person name="Sun H."/>
            <person name="Tritt A."/>
            <person name="Yoshinaga Y."/>
            <person name="Zwiers L.-H."/>
            <person name="Turgeon B."/>
            <person name="Goodwin S."/>
            <person name="Spatafora J."/>
            <person name="Crous P."/>
            <person name="Grigoriev I."/>
        </authorList>
    </citation>
    <scope>NUCLEOTIDE SEQUENCE</scope>
    <source>
        <strain evidence="9">CBS 627.86</strain>
    </source>
</reference>
<dbReference type="GO" id="GO:0005634">
    <property type="term" value="C:nucleus"/>
    <property type="evidence" value="ECO:0007669"/>
    <property type="project" value="TreeGrafter"/>
</dbReference>
<feature type="domain" description="Protein kinase" evidence="8">
    <location>
        <begin position="42"/>
        <end position="336"/>
    </location>
</feature>
<dbReference type="Pfam" id="PF00069">
    <property type="entry name" value="Pkinase"/>
    <property type="match status" value="1"/>
</dbReference>
<evidence type="ECO:0000256" key="2">
    <source>
        <dbReference type="ARBA" id="ARBA00022527"/>
    </source>
</evidence>
<keyword evidence="5 9" id="KW-0418">Kinase</keyword>
<evidence type="ECO:0000256" key="4">
    <source>
        <dbReference type="ARBA" id="ARBA00022741"/>
    </source>
</evidence>
<name>A0A6A5YWR7_9PLEO</name>
<keyword evidence="3" id="KW-0808">Transferase</keyword>
<dbReference type="SUPFAM" id="SSF56112">
    <property type="entry name" value="Protein kinase-like (PK-like)"/>
    <property type="match status" value="1"/>
</dbReference>
<proteinExistence type="predicted"/>
<dbReference type="Gene3D" id="1.10.510.10">
    <property type="entry name" value="Transferase(Phosphotransferase) domain 1"/>
    <property type="match status" value="1"/>
</dbReference>
<dbReference type="AlphaFoldDB" id="A0A6A5YWR7"/>
<dbReference type="Proteomes" id="UP000799770">
    <property type="component" value="Unassembled WGS sequence"/>
</dbReference>
<keyword evidence="6" id="KW-0067">ATP-binding</keyword>
<dbReference type="PROSITE" id="PS50011">
    <property type="entry name" value="PROTEIN_KINASE_DOM"/>
    <property type="match status" value="1"/>
</dbReference>
<evidence type="ECO:0000256" key="7">
    <source>
        <dbReference type="SAM" id="MobiDB-lite"/>
    </source>
</evidence>
<dbReference type="PANTHER" id="PTHR11042">
    <property type="entry name" value="EUKARYOTIC TRANSLATION INITIATION FACTOR 2-ALPHA KINASE EIF2-ALPHA KINASE -RELATED"/>
    <property type="match status" value="1"/>
</dbReference>
<dbReference type="InterPro" id="IPR000719">
    <property type="entry name" value="Prot_kinase_dom"/>
</dbReference>
<dbReference type="GO" id="GO:0005524">
    <property type="term" value="F:ATP binding"/>
    <property type="evidence" value="ECO:0007669"/>
    <property type="project" value="UniProtKB-KW"/>
</dbReference>
<evidence type="ECO:0000313" key="9">
    <source>
        <dbReference type="EMBL" id="KAF2111530.1"/>
    </source>
</evidence>
<organism evidence="9 10">
    <name type="scientific">Lophiotrema nucula</name>
    <dbReference type="NCBI Taxonomy" id="690887"/>
    <lineage>
        <taxon>Eukaryota</taxon>
        <taxon>Fungi</taxon>
        <taxon>Dikarya</taxon>
        <taxon>Ascomycota</taxon>
        <taxon>Pezizomycotina</taxon>
        <taxon>Dothideomycetes</taxon>
        <taxon>Pleosporomycetidae</taxon>
        <taxon>Pleosporales</taxon>
        <taxon>Lophiotremataceae</taxon>
        <taxon>Lophiotrema</taxon>
    </lineage>
</organism>
<evidence type="ECO:0000256" key="3">
    <source>
        <dbReference type="ARBA" id="ARBA00022679"/>
    </source>
</evidence>
<keyword evidence="10" id="KW-1185">Reference proteome</keyword>
<dbReference type="Gene3D" id="3.30.200.20">
    <property type="entry name" value="Phosphorylase Kinase, domain 1"/>
    <property type="match status" value="1"/>
</dbReference>
<evidence type="ECO:0000256" key="1">
    <source>
        <dbReference type="ARBA" id="ARBA00012513"/>
    </source>
</evidence>
<protein>
    <recommendedName>
        <fullName evidence="1">non-specific serine/threonine protein kinase</fullName>
        <ecNumber evidence="1">2.7.11.1</ecNumber>
    </recommendedName>
</protein>
<dbReference type="GO" id="GO:0004694">
    <property type="term" value="F:eukaryotic translation initiation factor 2alpha kinase activity"/>
    <property type="evidence" value="ECO:0007669"/>
    <property type="project" value="TreeGrafter"/>
</dbReference>
<gene>
    <name evidence="9" type="ORF">BDV96DRAFT_650083</name>
</gene>
<evidence type="ECO:0000256" key="5">
    <source>
        <dbReference type="ARBA" id="ARBA00022777"/>
    </source>
</evidence>
<dbReference type="EC" id="2.7.11.1" evidence="1"/>
<dbReference type="CDD" id="cd00180">
    <property type="entry name" value="PKc"/>
    <property type="match status" value="1"/>
</dbReference>
<evidence type="ECO:0000259" key="8">
    <source>
        <dbReference type="PROSITE" id="PS50011"/>
    </source>
</evidence>
<evidence type="ECO:0000313" key="10">
    <source>
        <dbReference type="Proteomes" id="UP000799770"/>
    </source>
</evidence>
<keyword evidence="4" id="KW-0547">Nucleotide-binding</keyword>
<dbReference type="OrthoDB" id="4062651at2759"/>
<sequence length="437" mass="50084">MVLRRSLEKSSEAIVEAGSVTPPLLSDESLFTFSAAFRYPFVQQPIPCGKGASDNVYEVYIAKGHLKAAGYKEGAPVACKVRRKEDGITWEMMLREVEALRARKHENIVPLFASYTAGWEDPFTTTAQQEYLHMLFQFSSGGDMEAWLTSKEGPGPLAHGGFVHREIREQYVFKAMHDLASGLAYIHREIDGGMHIWKISNFGKPNIIIDDGNGMKHTNDNEFGTYEYQPPEYFAGPDAGYDAKHGRPFDVYSLGCIFLELVTILLYGWVQEGLPEFERQREANTIHECNGPANKTPDISFHNNRRAVESWIDHLERKASHDRDSYDRVFQVLELIRDMLEERLFRLFAWEIDIEIYSMLHTDASEAYMKMRLTQVAQHATQPLTVLDNRHNPLQRVKEMGRPNWWLDILRSYGWTDSSSTKRSSLGNEELTPSSEY</sequence>
<dbReference type="InterPro" id="IPR050339">
    <property type="entry name" value="CC_SR_Kinase"/>
</dbReference>
<dbReference type="GO" id="GO:0005737">
    <property type="term" value="C:cytoplasm"/>
    <property type="evidence" value="ECO:0007669"/>
    <property type="project" value="TreeGrafter"/>
</dbReference>